<dbReference type="AlphaFoldDB" id="X0KI75"/>
<dbReference type="HOGENOM" id="CLU_3392375_0_0_1"/>
<sequence>MSSKYTKIFFAIGRNILIVPYLVDGQFQRSLT</sequence>
<reference evidence="1" key="2">
    <citation type="submission" date="2014-03" db="EMBL/GenBank/DDBJ databases">
        <title>The Genome Annotation of Fusarium oxysporum Cotton.</title>
        <authorList>
            <consortium name="The Broad Institute Genomics Platform"/>
            <person name="Ma L.-J."/>
            <person name="Corby-Kistler H."/>
            <person name="Broz K."/>
            <person name="Gale L.R."/>
            <person name="Jonkers W."/>
            <person name="O'Donnell K."/>
            <person name="Ploetz R."/>
            <person name="Steinberg C."/>
            <person name="Schwartz D.C."/>
            <person name="VanEtten H."/>
            <person name="Zhou S."/>
            <person name="Young S.K."/>
            <person name="Zeng Q."/>
            <person name="Gargeya S."/>
            <person name="Fitzgerald M."/>
            <person name="Abouelleil A."/>
            <person name="Alvarado L."/>
            <person name="Chapman S.B."/>
            <person name="Gainer-Dewar J."/>
            <person name="Goldberg J."/>
            <person name="Griggs A."/>
            <person name="Gujja S."/>
            <person name="Hansen M."/>
            <person name="Howarth C."/>
            <person name="Imamovic A."/>
            <person name="Ireland A."/>
            <person name="Larimer J."/>
            <person name="McCowan C."/>
            <person name="Murphy C."/>
            <person name="Pearson M."/>
            <person name="Poon T.W."/>
            <person name="Priest M."/>
            <person name="Roberts A."/>
            <person name="Saif S."/>
            <person name="Shea T."/>
            <person name="Sykes S."/>
            <person name="Wortman J."/>
            <person name="Nusbaum C."/>
            <person name="Birren B."/>
        </authorList>
    </citation>
    <scope>NUCLEOTIDE SEQUENCE</scope>
    <source>
        <strain evidence="1">25433</strain>
    </source>
</reference>
<dbReference type="EMBL" id="KK035314">
    <property type="protein sequence ID" value="EXM13218.1"/>
    <property type="molecule type" value="Genomic_DNA"/>
</dbReference>
<dbReference type="Proteomes" id="UP000030701">
    <property type="component" value="Unassembled WGS sequence"/>
</dbReference>
<accession>X0KI75</accession>
<proteinExistence type="predicted"/>
<reference evidence="1" key="1">
    <citation type="submission" date="2011-11" db="EMBL/GenBank/DDBJ databases">
        <title>The Genome Sequence of Fusarium oxysporum Cotton.</title>
        <authorList>
            <consortium name="The Broad Institute Genome Sequencing Platform"/>
            <person name="Ma L.-J."/>
            <person name="Gale L.R."/>
            <person name="Schwartz D.C."/>
            <person name="Zhou S."/>
            <person name="Corby-Kistler H."/>
            <person name="Young S.K."/>
            <person name="Zeng Q."/>
            <person name="Gargeya S."/>
            <person name="Fitzgerald M."/>
            <person name="Haas B."/>
            <person name="Abouelleil A."/>
            <person name="Alvarado L."/>
            <person name="Arachchi H.M."/>
            <person name="Berlin A."/>
            <person name="Brown A."/>
            <person name="Chapman S.B."/>
            <person name="Chen Z."/>
            <person name="Dunbar C."/>
            <person name="Freedman E."/>
            <person name="Gearin G."/>
            <person name="Goldberg J."/>
            <person name="Griggs A."/>
            <person name="Gujja S."/>
            <person name="Heiman D."/>
            <person name="Howarth C."/>
            <person name="Larson L."/>
            <person name="Lui A."/>
            <person name="MacDonald P.J.P."/>
            <person name="Montmayeur A."/>
            <person name="Murphy C."/>
            <person name="Neiman D."/>
            <person name="Pearson M."/>
            <person name="Priest M."/>
            <person name="Roberts A."/>
            <person name="Saif S."/>
            <person name="Shea T."/>
            <person name="Shenoy N."/>
            <person name="Sisk P."/>
            <person name="Stolte C."/>
            <person name="Sykes S."/>
            <person name="Wortman J."/>
            <person name="Nusbaum C."/>
            <person name="Birren B."/>
        </authorList>
    </citation>
    <scope>NUCLEOTIDE SEQUENCE [LARGE SCALE GENOMIC DNA]</scope>
    <source>
        <strain evidence="1">25433</strain>
    </source>
</reference>
<organism evidence="1">
    <name type="scientific">Fusarium oxysporum f. sp. vasinfectum 25433</name>
    <dbReference type="NCBI Taxonomy" id="1089449"/>
    <lineage>
        <taxon>Eukaryota</taxon>
        <taxon>Fungi</taxon>
        <taxon>Dikarya</taxon>
        <taxon>Ascomycota</taxon>
        <taxon>Pezizomycotina</taxon>
        <taxon>Sordariomycetes</taxon>
        <taxon>Hypocreomycetidae</taxon>
        <taxon>Hypocreales</taxon>
        <taxon>Nectriaceae</taxon>
        <taxon>Fusarium</taxon>
        <taxon>Fusarium oxysporum species complex</taxon>
    </lineage>
</organism>
<evidence type="ECO:0000313" key="1">
    <source>
        <dbReference type="EMBL" id="EXM13218.1"/>
    </source>
</evidence>
<gene>
    <name evidence="1" type="ORF">FOTG_18329</name>
</gene>
<protein>
    <submittedName>
        <fullName evidence="1">Uncharacterized protein</fullName>
    </submittedName>
</protein>
<name>X0KI75_FUSOX</name>